<organism evidence="3 4">
    <name type="scientific">Alkalibacillus silvisoli</name>
    <dbReference type="NCBI Taxonomy" id="392823"/>
    <lineage>
        <taxon>Bacteria</taxon>
        <taxon>Bacillati</taxon>
        <taxon>Bacillota</taxon>
        <taxon>Bacilli</taxon>
        <taxon>Bacillales</taxon>
        <taxon>Bacillaceae</taxon>
        <taxon>Alkalibacillus</taxon>
    </lineage>
</organism>
<gene>
    <name evidence="3" type="ORF">GCM10008935_10430</name>
</gene>
<evidence type="ECO:0000313" key="4">
    <source>
        <dbReference type="Proteomes" id="UP001500740"/>
    </source>
</evidence>
<dbReference type="Pfam" id="PF12836">
    <property type="entry name" value="HHH_3"/>
    <property type="match status" value="1"/>
</dbReference>
<proteinExistence type="predicted"/>
<dbReference type="Pfam" id="PF10531">
    <property type="entry name" value="SLBB"/>
    <property type="match status" value="1"/>
</dbReference>
<keyword evidence="1" id="KW-0472">Membrane</keyword>
<dbReference type="InterPro" id="IPR003583">
    <property type="entry name" value="Hlx-hairpin-Hlx_DNA-bd_motif"/>
</dbReference>
<dbReference type="InterPro" id="IPR019554">
    <property type="entry name" value="Soluble_ligand-bd"/>
</dbReference>
<dbReference type="PANTHER" id="PTHR21180:SF32">
    <property type="entry name" value="ENDONUCLEASE_EXONUCLEASE_PHOSPHATASE FAMILY DOMAIN-CONTAINING PROTEIN 1"/>
    <property type="match status" value="1"/>
</dbReference>
<dbReference type="Gene3D" id="1.10.150.310">
    <property type="entry name" value="Tex RuvX-like domain-like"/>
    <property type="match status" value="1"/>
</dbReference>
<name>A0ABP3JL43_9BACI</name>
<dbReference type="InterPro" id="IPR004509">
    <property type="entry name" value="Competence_ComEA_HhH"/>
</dbReference>
<dbReference type="Gene3D" id="3.10.560.10">
    <property type="entry name" value="Outer membrane lipoprotein wza domain like"/>
    <property type="match status" value="1"/>
</dbReference>
<dbReference type="InterPro" id="IPR010994">
    <property type="entry name" value="RuvA_2-like"/>
</dbReference>
<dbReference type="RefSeq" id="WP_343782256.1">
    <property type="nucleotide sequence ID" value="NZ_BAAACZ010000009.1"/>
</dbReference>
<keyword evidence="1" id="KW-0812">Transmembrane</keyword>
<reference evidence="4" key="1">
    <citation type="journal article" date="2019" name="Int. J. Syst. Evol. Microbiol.">
        <title>The Global Catalogue of Microorganisms (GCM) 10K type strain sequencing project: providing services to taxonomists for standard genome sequencing and annotation.</title>
        <authorList>
            <consortium name="The Broad Institute Genomics Platform"/>
            <consortium name="The Broad Institute Genome Sequencing Center for Infectious Disease"/>
            <person name="Wu L."/>
            <person name="Ma J."/>
        </authorList>
    </citation>
    <scope>NUCLEOTIDE SEQUENCE [LARGE SCALE GENOMIC DNA]</scope>
    <source>
        <strain evidence="4">JCM 14193</strain>
    </source>
</reference>
<dbReference type="SMART" id="SM00278">
    <property type="entry name" value="HhH1"/>
    <property type="match status" value="2"/>
</dbReference>
<dbReference type="Proteomes" id="UP001500740">
    <property type="component" value="Unassembled WGS sequence"/>
</dbReference>
<protein>
    <submittedName>
        <fullName evidence="3">Helix-hairpin-helix domain-containing protein</fullName>
    </submittedName>
</protein>
<dbReference type="NCBIfam" id="TIGR00426">
    <property type="entry name" value="competence protein ComEA helix-hairpin-helix repeat region"/>
    <property type="match status" value="1"/>
</dbReference>
<evidence type="ECO:0000313" key="3">
    <source>
        <dbReference type="EMBL" id="GAA0457361.1"/>
    </source>
</evidence>
<comment type="caution">
    <text evidence="3">The sequence shown here is derived from an EMBL/GenBank/DDBJ whole genome shotgun (WGS) entry which is preliminary data.</text>
</comment>
<accession>A0ABP3JL43</accession>
<dbReference type="InterPro" id="IPR051675">
    <property type="entry name" value="Endo/Exo/Phosphatase_dom_1"/>
</dbReference>
<dbReference type="PANTHER" id="PTHR21180">
    <property type="entry name" value="ENDONUCLEASE/EXONUCLEASE/PHOSPHATASE FAMILY DOMAIN-CONTAINING PROTEIN 1"/>
    <property type="match status" value="1"/>
</dbReference>
<dbReference type="EMBL" id="BAAACZ010000009">
    <property type="protein sequence ID" value="GAA0457361.1"/>
    <property type="molecule type" value="Genomic_DNA"/>
</dbReference>
<dbReference type="SUPFAM" id="SSF47781">
    <property type="entry name" value="RuvA domain 2-like"/>
    <property type="match status" value="1"/>
</dbReference>
<sequence>MLIPKKWIIVVIIIFMIVMVVILQSNQQDKVTDYLNGIESEALMEPDQNLEMLEFELEEEEEVVWAVDVKGEVKETGVISVEAGKRVVDVIELAGGFTEDADTNHVNLAELVYDEMVIYVPNLKEGESVPHSNLEANNQIRVNSATIDELTSLPGIGEQRAKTIIDYREEHGPFSNVEDLLNISGIGEKTLENFKDDVVIP</sequence>
<evidence type="ECO:0000256" key="1">
    <source>
        <dbReference type="SAM" id="Phobius"/>
    </source>
</evidence>
<feature type="domain" description="Helix-hairpin-helix DNA-binding motif class 1" evidence="2">
    <location>
        <begin position="148"/>
        <end position="167"/>
    </location>
</feature>
<feature type="transmembrane region" description="Helical" evidence="1">
    <location>
        <begin position="7"/>
        <end position="25"/>
    </location>
</feature>
<feature type="domain" description="Helix-hairpin-helix DNA-binding motif class 1" evidence="2">
    <location>
        <begin position="178"/>
        <end position="197"/>
    </location>
</feature>
<evidence type="ECO:0000259" key="2">
    <source>
        <dbReference type="SMART" id="SM00278"/>
    </source>
</evidence>
<keyword evidence="4" id="KW-1185">Reference proteome</keyword>
<keyword evidence="1" id="KW-1133">Transmembrane helix</keyword>